<dbReference type="Proteomes" id="UP001165121">
    <property type="component" value="Unassembled WGS sequence"/>
</dbReference>
<keyword evidence="3" id="KW-1185">Reference proteome</keyword>
<dbReference type="AlphaFoldDB" id="A0A9W6Y350"/>
<accession>A0A9W6Y350</accession>
<organism evidence="2 3">
    <name type="scientific">Phytophthora fragariaefolia</name>
    <dbReference type="NCBI Taxonomy" id="1490495"/>
    <lineage>
        <taxon>Eukaryota</taxon>
        <taxon>Sar</taxon>
        <taxon>Stramenopiles</taxon>
        <taxon>Oomycota</taxon>
        <taxon>Peronosporomycetes</taxon>
        <taxon>Peronosporales</taxon>
        <taxon>Peronosporaceae</taxon>
        <taxon>Phytophthora</taxon>
    </lineage>
</organism>
<feature type="compositionally biased region" description="Polar residues" evidence="1">
    <location>
        <begin position="40"/>
        <end position="51"/>
    </location>
</feature>
<protein>
    <submittedName>
        <fullName evidence="2">Unnamed protein product</fullName>
    </submittedName>
</protein>
<evidence type="ECO:0000313" key="2">
    <source>
        <dbReference type="EMBL" id="GMF51589.1"/>
    </source>
</evidence>
<feature type="region of interest" description="Disordered" evidence="1">
    <location>
        <begin position="37"/>
        <end position="72"/>
    </location>
</feature>
<gene>
    <name evidence="2" type="ORF">Pfra01_002089700</name>
</gene>
<evidence type="ECO:0000313" key="3">
    <source>
        <dbReference type="Proteomes" id="UP001165121"/>
    </source>
</evidence>
<feature type="compositionally biased region" description="Polar residues" evidence="1">
    <location>
        <begin position="61"/>
        <end position="72"/>
    </location>
</feature>
<proteinExistence type="predicted"/>
<dbReference type="EMBL" id="BSXT01002923">
    <property type="protein sequence ID" value="GMF51589.1"/>
    <property type="molecule type" value="Genomic_DNA"/>
</dbReference>
<sequence length="72" mass="8250">MFKPRKAPPLPPKLTFQPTISKKSKWLLKKKQRELMANAENDTLDGTQQRQDMTDFGPFYNPNNSSIRGGQS</sequence>
<comment type="caution">
    <text evidence="2">The sequence shown here is derived from an EMBL/GenBank/DDBJ whole genome shotgun (WGS) entry which is preliminary data.</text>
</comment>
<name>A0A9W6Y350_9STRA</name>
<reference evidence="2" key="1">
    <citation type="submission" date="2023-04" db="EMBL/GenBank/DDBJ databases">
        <title>Phytophthora fragariaefolia NBRC 109709.</title>
        <authorList>
            <person name="Ichikawa N."/>
            <person name="Sato H."/>
            <person name="Tonouchi N."/>
        </authorList>
    </citation>
    <scope>NUCLEOTIDE SEQUENCE</scope>
    <source>
        <strain evidence="2">NBRC 109709</strain>
    </source>
</reference>
<evidence type="ECO:0000256" key="1">
    <source>
        <dbReference type="SAM" id="MobiDB-lite"/>
    </source>
</evidence>